<dbReference type="InterPro" id="IPR009081">
    <property type="entry name" value="PP-bd_ACP"/>
</dbReference>
<dbReference type="SUPFAM" id="SSF51735">
    <property type="entry name" value="NAD(P)-binding Rossmann-fold domains"/>
    <property type="match status" value="1"/>
</dbReference>
<sequence length="1101" mass="121296">MIFAHRGVDLVVAIMAVLAAGATFSVLDPLYPPDRQCIYLEVSQPRALVVIDKATREAGPVSEQVRSYVADNLSLRTEVPGLQLKDDGTLVGGLVGGKDVLEDQQKLKADLPGVLVGPDSTPTLSFTSGSEGKPKGVKGRHFSLTHYFPWMAETFGLSAKDRFTMLSGIAHDPIQRDIFTPLFLGAQLLVPSKEDIQHEKLAEWMRKYSATVTHLTPAMGQILVGGASAVFPSLHHSFFVGDLLIKRDCRRLQDLAPNVRIVNMYGTTETQRAVSYYEVPSRSEAPDYLDGLGEVIPAGRGMNNVQLLVVNREDRNKMCAPGESGEIYVRAGGLAEEYLGLPDLTATKFVENWFVDPKTWVDKDQKRVESRGESEPWRQFFKGPRDRLYRSGDLGHYGTDGNVHCTGRVDSQVKIRGFRIELGEIDSHLAAHPLVRENVTLLKRDAYEEPTLVSYIVPEMKRWYQWLEERGAQDDATDTSMVGMLKRFKYLRDDVREHLKKKLPAYAVPSVLVPLIRFPLNPNGKIDRPALPFPEPTQLAAAGARRPSQLGKTLTDTEKAVAQIWADLLGDRGVTADSINDSDSFFDLGGHSIIAQQLLLKIRQQWKDIDVPMNIIFQFPTLRGFSANVDQALDPIGLRLDTAEAIEDDPEDEDYSADARELAQKLSDFKTRETFRPGEEIHTFLTGATGFLGAYVLRDLLSRPGKVTVLVRAKDTDSALTRIRETCQAYGIWDNSWTSRVTAVVGDLEKSNFGLVPDTWNALADSLDVVIHNGALVHWVLPYSRLRKPNVLSTVTALSLCAVGCPKTFGLVSSTSVLDTNYYVAMSNASLATGGRGVPESDDLEGSRKGLGTGYGQSKWASEYLVRQAGIRGLAGCVIRPGYVTGDPQNGTTNTDDFLVRLVKGCVQSRARPDIINTINMVPVTHVARVVVAATLNPPVAPLGVAQITSHPRLTTNEFLGLLQGFGYEVPLVPYESWRAKMEAYVAGTGEYANTPDLEEHALMPLYHFVTGDLPADTQAPELDDANAAKALASDKAWTQQDWSQGGAVTEREVGVYVKYLVELGFLDKPEREGERKLPELRVGEGVREGMRRVGGRRGVV</sequence>
<dbReference type="PANTHER" id="PTHR44845:SF1">
    <property type="entry name" value="L-2-AMINOADIPATE REDUCTASE"/>
    <property type="match status" value="1"/>
</dbReference>
<dbReference type="UniPathway" id="UPA00033">
    <property type="reaction ID" value="UER00032"/>
</dbReference>
<keyword evidence="20" id="KW-1185">Reference proteome</keyword>
<evidence type="ECO:0000256" key="1">
    <source>
        <dbReference type="ARBA" id="ARBA00001957"/>
    </source>
</evidence>
<dbReference type="InterPro" id="IPR036736">
    <property type="entry name" value="ACP-like_sf"/>
</dbReference>
<evidence type="ECO:0000256" key="11">
    <source>
        <dbReference type="ARBA" id="ARBA00023002"/>
    </source>
</evidence>
<keyword evidence="9" id="KW-0028">Amino-acid biosynthesis</keyword>
<dbReference type="Gene3D" id="3.40.50.720">
    <property type="entry name" value="NAD(P)-binding Rossmann-like Domain"/>
    <property type="match status" value="1"/>
</dbReference>
<evidence type="ECO:0000256" key="7">
    <source>
        <dbReference type="ARBA" id="ARBA00022450"/>
    </source>
</evidence>
<comment type="pathway">
    <text evidence="3">Amino-acid biosynthesis; L-lysine biosynthesis via AAA pathway; L-lysine from L-alpha-aminoadipate (fungal route): step 1/3.</text>
</comment>
<dbReference type="Pfam" id="PF00550">
    <property type="entry name" value="PP-binding"/>
    <property type="match status" value="1"/>
</dbReference>
<dbReference type="PROSITE" id="PS00455">
    <property type="entry name" value="AMP_BINDING"/>
    <property type="match status" value="1"/>
</dbReference>
<evidence type="ECO:0000256" key="2">
    <source>
        <dbReference type="ARBA" id="ARBA00003499"/>
    </source>
</evidence>
<dbReference type="InterPro" id="IPR010071">
    <property type="entry name" value="AA_adenyl_dom"/>
</dbReference>
<keyword evidence="8" id="KW-0597">Phosphoprotein</keyword>
<dbReference type="Pfam" id="PF07993">
    <property type="entry name" value="NAD_binding_4"/>
    <property type="match status" value="1"/>
</dbReference>
<gene>
    <name evidence="19" type="ORF">K491DRAFT_692841</name>
</gene>
<proteinExistence type="inferred from homology"/>
<name>A0A6A6T8F2_9PLEO</name>
<evidence type="ECO:0000256" key="5">
    <source>
        <dbReference type="ARBA" id="ARBA00012913"/>
    </source>
</evidence>
<comment type="catalytic activity">
    <reaction evidence="15">
        <text>(S)-2-amino-6-oxohexanoate + AMP + diphosphate + NADP(+) = L-2-aminoadipate + ATP + NADPH + H(+)</text>
        <dbReference type="Rhea" id="RHEA:46936"/>
        <dbReference type="ChEBI" id="CHEBI:15378"/>
        <dbReference type="ChEBI" id="CHEBI:30616"/>
        <dbReference type="ChEBI" id="CHEBI:33019"/>
        <dbReference type="ChEBI" id="CHEBI:57783"/>
        <dbReference type="ChEBI" id="CHEBI:58321"/>
        <dbReference type="ChEBI" id="CHEBI:58349"/>
        <dbReference type="ChEBI" id="CHEBI:58672"/>
        <dbReference type="ChEBI" id="CHEBI:456215"/>
        <dbReference type="EC" id="1.2.1.95"/>
    </reaction>
</comment>
<evidence type="ECO:0000313" key="20">
    <source>
        <dbReference type="Proteomes" id="UP000799324"/>
    </source>
</evidence>
<dbReference type="SUPFAM" id="SSF56801">
    <property type="entry name" value="Acetyl-CoA synthetase-like"/>
    <property type="match status" value="1"/>
</dbReference>
<dbReference type="InterPro" id="IPR000873">
    <property type="entry name" value="AMP-dep_synth/lig_dom"/>
</dbReference>
<comment type="function">
    <text evidence="2">Catalyzes the activation of alpha-aminoadipate by ATP-dependent adenylation and the reduction of activated alpha-aminoadipate by NADPH. The activated alpha-aminoadipate is bound to the phosphopantheinyl group of the enzyme itself before it is reduced to (S)-2-amino-6-oxohexanoate.</text>
</comment>
<evidence type="ECO:0000256" key="13">
    <source>
        <dbReference type="ARBA" id="ARBA00031335"/>
    </source>
</evidence>
<dbReference type="CDD" id="cd05235">
    <property type="entry name" value="SDR_e1"/>
    <property type="match status" value="1"/>
</dbReference>
<dbReference type="GO" id="GO:0004043">
    <property type="term" value="F:L-aminoadipate-semialdehyde dehydrogenase [NAD(P)+] activity"/>
    <property type="evidence" value="ECO:0007669"/>
    <property type="project" value="UniProtKB-EC"/>
</dbReference>
<comment type="similarity">
    <text evidence="4">Belongs to the ATP-dependent AMP-binding enzyme family.</text>
</comment>
<dbReference type="InterPro" id="IPR010080">
    <property type="entry name" value="Thioester_reductase-like_dom"/>
</dbReference>
<dbReference type="InterPro" id="IPR036291">
    <property type="entry name" value="NAD(P)-bd_dom_sf"/>
</dbReference>
<dbReference type="InterPro" id="IPR020845">
    <property type="entry name" value="AMP-binding_CS"/>
</dbReference>
<dbReference type="EC" id="1.2.1.95" evidence="5"/>
<dbReference type="Proteomes" id="UP000799324">
    <property type="component" value="Unassembled WGS sequence"/>
</dbReference>
<evidence type="ECO:0000256" key="6">
    <source>
        <dbReference type="ARBA" id="ARBA00013073"/>
    </source>
</evidence>
<dbReference type="InterPro" id="IPR014397">
    <property type="entry name" value="Lys2"/>
</dbReference>
<dbReference type="InterPro" id="IPR045851">
    <property type="entry name" value="AMP-bd_C_sf"/>
</dbReference>
<dbReference type="EMBL" id="MU004348">
    <property type="protein sequence ID" value="KAF2655511.1"/>
    <property type="molecule type" value="Genomic_DNA"/>
</dbReference>
<dbReference type="PIRSF" id="PIRSF001617">
    <property type="entry name" value="Alpha-AR"/>
    <property type="match status" value="1"/>
</dbReference>
<keyword evidence="12" id="KW-0457">Lysine biosynthesis</keyword>
<dbReference type="InterPro" id="IPR013120">
    <property type="entry name" value="FAR_NAD-bd"/>
</dbReference>
<dbReference type="Gene3D" id="3.40.50.12780">
    <property type="entry name" value="N-terminal domain of ligase-like"/>
    <property type="match status" value="1"/>
</dbReference>
<evidence type="ECO:0000256" key="10">
    <source>
        <dbReference type="ARBA" id="ARBA00022857"/>
    </source>
</evidence>
<dbReference type="NCBIfam" id="TIGR01733">
    <property type="entry name" value="AA-adenyl-dom"/>
    <property type="match status" value="1"/>
</dbReference>
<dbReference type="InterPro" id="IPR042099">
    <property type="entry name" value="ANL_N_sf"/>
</dbReference>
<evidence type="ECO:0000256" key="12">
    <source>
        <dbReference type="ARBA" id="ARBA00023154"/>
    </source>
</evidence>
<dbReference type="EC" id="1.2.1.31" evidence="6"/>
<dbReference type="SUPFAM" id="SSF47336">
    <property type="entry name" value="ACP-like"/>
    <property type="match status" value="1"/>
</dbReference>
<keyword evidence="7" id="KW-0596">Phosphopantetheine</keyword>
<evidence type="ECO:0000256" key="3">
    <source>
        <dbReference type="ARBA" id="ARBA00004827"/>
    </source>
</evidence>
<organism evidence="19 20">
    <name type="scientific">Lophiostoma macrostomum CBS 122681</name>
    <dbReference type="NCBI Taxonomy" id="1314788"/>
    <lineage>
        <taxon>Eukaryota</taxon>
        <taxon>Fungi</taxon>
        <taxon>Dikarya</taxon>
        <taxon>Ascomycota</taxon>
        <taxon>Pezizomycotina</taxon>
        <taxon>Dothideomycetes</taxon>
        <taxon>Pleosporomycetidae</taxon>
        <taxon>Pleosporales</taxon>
        <taxon>Lophiostomataceae</taxon>
        <taxon>Lophiostoma</taxon>
    </lineage>
</organism>
<comment type="cofactor">
    <cofactor evidence="1">
        <name>pantetheine 4'-phosphate</name>
        <dbReference type="ChEBI" id="CHEBI:47942"/>
    </cofactor>
</comment>
<evidence type="ECO:0000256" key="16">
    <source>
        <dbReference type="ARBA" id="ARBA00048414"/>
    </source>
</evidence>
<protein>
    <recommendedName>
        <fullName evidence="14">Alpha-aminoadipate reductase</fullName>
        <ecNumber evidence="6">1.2.1.31</ecNumber>
        <ecNumber evidence="5">1.2.1.95</ecNumber>
    </recommendedName>
    <alternativeName>
        <fullName evidence="13">L-aminoadipate-semialdehyde dehydrogenase</fullName>
    </alternativeName>
</protein>
<accession>A0A6A6T8F2</accession>
<dbReference type="Gene3D" id="1.10.1200.10">
    <property type="entry name" value="ACP-like"/>
    <property type="match status" value="1"/>
</dbReference>
<keyword evidence="10" id="KW-0521">NADP</keyword>
<evidence type="ECO:0000256" key="8">
    <source>
        <dbReference type="ARBA" id="ARBA00022553"/>
    </source>
</evidence>
<dbReference type="NCBIfam" id="TIGR01746">
    <property type="entry name" value="Thioester-redct"/>
    <property type="match status" value="1"/>
</dbReference>
<evidence type="ECO:0000256" key="9">
    <source>
        <dbReference type="ARBA" id="ARBA00022605"/>
    </source>
</evidence>
<dbReference type="OrthoDB" id="329835at2759"/>
<dbReference type="PROSITE" id="PS50075">
    <property type="entry name" value="CARRIER"/>
    <property type="match status" value="1"/>
</dbReference>
<dbReference type="NCBIfam" id="TIGR03443">
    <property type="entry name" value="alpha_am_amid"/>
    <property type="match status" value="1"/>
</dbReference>
<evidence type="ECO:0000259" key="18">
    <source>
        <dbReference type="PROSITE" id="PS50075"/>
    </source>
</evidence>
<evidence type="ECO:0000256" key="4">
    <source>
        <dbReference type="ARBA" id="ARBA00006432"/>
    </source>
</evidence>
<dbReference type="GO" id="GO:0019878">
    <property type="term" value="P:lysine biosynthetic process via aminoadipic acid"/>
    <property type="evidence" value="ECO:0007669"/>
    <property type="project" value="UniProtKB-UniPathway"/>
</dbReference>
<comment type="catalytic activity">
    <reaction evidence="17">
        <text>(S)-2-amino-6-oxohexanoate + NADP(+) + H2O = L-2-aminoadipate + NADPH + 2 H(+)</text>
        <dbReference type="Rhea" id="RHEA:12304"/>
        <dbReference type="ChEBI" id="CHEBI:15377"/>
        <dbReference type="ChEBI" id="CHEBI:15378"/>
        <dbReference type="ChEBI" id="CHEBI:57783"/>
        <dbReference type="ChEBI" id="CHEBI:58321"/>
        <dbReference type="ChEBI" id="CHEBI:58349"/>
        <dbReference type="ChEBI" id="CHEBI:58672"/>
        <dbReference type="EC" id="1.2.1.31"/>
    </reaction>
</comment>
<evidence type="ECO:0000256" key="15">
    <source>
        <dbReference type="ARBA" id="ARBA00048260"/>
    </source>
</evidence>
<evidence type="ECO:0000256" key="17">
    <source>
        <dbReference type="ARBA" id="ARBA00049537"/>
    </source>
</evidence>
<dbReference type="Pfam" id="PF00501">
    <property type="entry name" value="AMP-binding"/>
    <property type="match status" value="1"/>
</dbReference>
<evidence type="ECO:0000256" key="14">
    <source>
        <dbReference type="ARBA" id="ARBA00032195"/>
    </source>
</evidence>
<reference evidence="19" key="1">
    <citation type="journal article" date="2020" name="Stud. Mycol.">
        <title>101 Dothideomycetes genomes: a test case for predicting lifestyles and emergence of pathogens.</title>
        <authorList>
            <person name="Haridas S."/>
            <person name="Albert R."/>
            <person name="Binder M."/>
            <person name="Bloem J."/>
            <person name="Labutti K."/>
            <person name="Salamov A."/>
            <person name="Andreopoulos B."/>
            <person name="Baker S."/>
            <person name="Barry K."/>
            <person name="Bills G."/>
            <person name="Bluhm B."/>
            <person name="Cannon C."/>
            <person name="Castanera R."/>
            <person name="Culley D."/>
            <person name="Daum C."/>
            <person name="Ezra D."/>
            <person name="Gonzalez J."/>
            <person name="Henrissat B."/>
            <person name="Kuo A."/>
            <person name="Liang C."/>
            <person name="Lipzen A."/>
            <person name="Lutzoni F."/>
            <person name="Magnuson J."/>
            <person name="Mondo S."/>
            <person name="Nolan M."/>
            <person name="Ohm R."/>
            <person name="Pangilinan J."/>
            <person name="Park H.-J."/>
            <person name="Ramirez L."/>
            <person name="Alfaro M."/>
            <person name="Sun H."/>
            <person name="Tritt A."/>
            <person name="Yoshinaga Y."/>
            <person name="Zwiers L.-H."/>
            <person name="Turgeon B."/>
            <person name="Goodwin S."/>
            <person name="Spatafora J."/>
            <person name="Crous P."/>
            <person name="Grigoriev I."/>
        </authorList>
    </citation>
    <scope>NUCLEOTIDE SEQUENCE</scope>
    <source>
        <strain evidence="19">CBS 122681</strain>
    </source>
</reference>
<dbReference type="AlphaFoldDB" id="A0A6A6T8F2"/>
<dbReference type="FunFam" id="3.40.50.720:FF:000787">
    <property type="entry name" value="L-2-aminoadipate reductase"/>
    <property type="match status" value="1"/>
</dbReference>
<keyword evidence="11" id="KW-0560">Oxidoreductase</keyword>
<evidence type="ECO:0000313" key="19">
    <source>
        <dbReference type="EMBL" id="KAF2655511.1"/>
    </source>
</evidence>
<dbReference type="Gene3D" id="3.30.300.30">
    <property type="match status" value="1"/>
</dbReference>
<comment type="catalytic activity">
    <reaction evidence="16">
        <text>(S)-2-amino-6-oxohexanoate + NAD(+) + H2O = L-2-aminoadipate + NADH + 2 H(+)</text>
        <dbReference type="Rhea" id="RHEA:12308"/>
        <dbReference type="ChEBI" id="CHEBI:15377"/>
        <dbReference type="ChEBI" id="CHEBI:15378"/>
        <dbReference type="ChEBI" id="CHEBI:57540"/>
        <dbReference type="ChEBI" id="CHEBI:57945"/>
        <dbReference type="ChEBI" id="CHEBI:58321"/>
        <dbReference type="ChEBI" id="CHEBI:58672"/>
        <dbReference type="EC" id="1.2.1.31"/>
    </reaction>
</comment>
<dbReference type="PANTHER" id="PTHR44845">
    <property type="entry name" value="CARRIER DOMAIN-CONTAINING PROTEIN"/>
    <property type="match status" value="1"/>
</dbReference>
<feature type="domain" description="Carrier" evidence="18">
    <location>
        <begin position="552"/>
        <end position="633"/>
    </location>
</feature>